<name>A0ABT0MMX9_9GAMM</name>
<protein>
    <submittedName>
        <fullName evidence="1">Uncharacterized protein</fullName>
    </submittedName>
</protein>
<dbReference type="Proteomes" id="UP001431217">
    <property type="component" value="Unassembled WGS sequence"/>
</dbReference>
<dbReference type="RefSeq" id="WP_249476065.1">
    <property type="nucleotide sequence ID" value="NZ_JAMBEP010000005.1"/>
</dbReference>
<evidence type="ECO:0000313" key="1">
    <source>
        <dbReference type="EMBL" id="MCL1636038.1"/>
    </source>
</evidence>
<comment type="caution">
    <text evidence="1">The sequence shown here is derived from an EMBL/GenBank/DDBJ whole genome shotgun (WGS) entry which is preliminary data.</text>
</comment>
<keyword evidence="2" id="KW-1185">Reference proteome</keyword>
<proteinExistence type="predicted"/>
<evidence type="ECO:0000313" key="2">
    <source>
        <dbReference type="Proteomes" id="UP001431217"/>
    </source>
</evidence>
<accession>A0ABT0MMX9</accession>
<gene>
    <name evidence="1" type="ORF">M2650_15545</name>
</gene>
<organism evidence="1 2">
    <name type="scientific">Luteimonas galliterrae</name>
    <dbReference type="NCBI Taxonomy" id="2940486"/>
    <lineage>
        <taxon>Bacteria</taxon>
        <taxon>Pseudomonadati</taxon>
        <taxon>Pseudomonadota</taxon>
        <taxon>Gammaproteobacteria</taxon>
        <taxon>Lysobacterales</taxon>
        <taxon>Lysobacteraceae</taxon>
        <taxon>Luteimonas</taxon>
    </lineage>
</organism>
<reference evidence="1 2" key="1">
    <citation type="submission" date="2022-05" db="EMBL/GenBank/DDBJ databases">
        <title>Luteimonas sp. SX5, whole genome shotgun sequencing project.</title>
        <authorList>
            <person name="Zhao G."/>
            <person name="Shen L."/>
        </authorList>
    </citation>
    <scope>NUCLEOTIDE SEQUENCE [LARGE SCALE GENOMIC DNA]</scope>
    <source>
        <strain evidence="1 2">SX5</strain>
    </source>
</reference>
<sequence length="120" mass="14318">MNLRGRPPQSSAARQPFEEESDWMDYERHFRRVYREAVYYSTGRGWPDYAPAYRYGYESYGRFGGRRFDEVEAQLEHDWDAGRAESRLAWAEARGAIRDIWQLIDQDISGERGRSTDRRQ</sequence>
<dbReference type="EMBL" id="JAMBEP010000005">
    <property type="protein sequence ID" value="MCL1636038.1"/>
    <property type="molecule type" value="Genomic_DNA"/>
</dbReference>